<keyword evidence="2" id="KW-1133">Transmembrane helix</keyword>
<accession>A0ABR1LS61</accession>
<feature type="compositionally biased region" description="Basic and acidic residues" evidence="1">
    <location>
        <begin position="662"/>
        <end position="675"/>
    </location>
</feature>
<organism evidence="4 5">
    <name type="scientific">Phyllosticta citribraziliensis</name>
    <dbReference type="NCBI Taxonomy" id="989973"/>
    <lineage>
        <taxon>Eukaryota</taxon>
        <taxon>Fungi</taxon>
        <taxon>Dikarya</taxon>
        <taxon>Ascomycota</taxon>
        <taxon>Pezizomycotina</taxon>
        <taxon>Dothideomycetes</taxon>
        <taxon>Dothideomycetes incertae sedis</taxon>
        <taxon>Botryosphaeriales</taxon>
        <taxon>Phyllostictaceae</taxon>
        <taxon>Phyllosticta</taxon>
    </lineage>
</organism>
<name>A0ABR1LS61_9PEZI</name>
<dbReference type="InterPro" id="IPR046623">
    <property type="entry name" value="DUF6536"/>
</dbReference>
<dbReference type="EMBL" id="JBBPEH010000006">
    <property type="protein sequence ID" value="KAK7537513.1"/>
    <property type="molecule type" value="Genomic_DNA"/>
</dbReference>
<keyword evidence="2" id="KW-0472">Membrane</keyword>
<evidence type="ECO:0000259" key="3">
    <source>
        <dbReference type="Pfam" id="PF20163"/>
    </source>
</evidence>
<reference evidence="4 5" key="1">
    <citation type="submission" date="2024-04" db="EMBL/GenBank/DDBJ databases">
        <title>Phyllosticta paracitricarpa is synonymous to the EU quarantine fungus P. citricarpa based on phylogenomic analyses.</title>
        <authorList>
            <consortium name="Lawrence Berkeley National Laboratory"/>
            <person name="Van ingen-buijs V.A."/>
            <person name="Van westerhoven A.C."/>
            <person name="Haridas S."/>
            <person name="Skiadas P."/>
            <person name="Martin F."/>
            <person name="Groenewald J.Z."/>
            <person name="Crous P.W."/>
            <person name="Seidl M.F."/>
        </authorList>
    </citation>
    <scope>NUCLEOTIDE SEQUENCE [LARGE SCALE GENOMIC DNA]</scope>
    <source>
        <strain evidence="4 5">CPC 17464</strain>
    </source>
</reference>
<keyword evidence="2" id="KW-0812">Transmembrane</keyword>
<dbReference type="PANTHER" id="PTHR35395:SF1">
    <property type="entry name" value="DUF6536 DOMAIN-CONTAINING PROTEIN"/>
    <property type="match status" value="1"/>
</dbReference>
<feature type="domain" description="DUF6536" evidence="3">
    <location>
        <begin position="2"/>
        <end position="135"/>
    </location>
</feature>
<protein>
    <recommendedName>
        <fullName evidence="3">DUF6536 domain-containing protein</fullName>
    </recommendedName>
</protein>
<feature type="transmembrane region" description="Helical" evidence="2">
    <location>
        <begin position="608"/>
        <end position="639"/>
    </location>
</feature>
<feature type="transmembrane region" description="Helical" evidence="2">
    <location>
        <begin position="503"/>
        <end position="524"/>
    </location>
</feature>
<dbReference type="Proteomes" id="UP001360953">
    <property type="component" value="Unassembled WGS sequence"/>
</dbReference>
<comment type="caution">
    <text evidence="4">The sequence shown here is derived from an EMBL/GenBank/DDBJ whole genome shotgun (WGS) entry which is preliminary data.</text>
</comment>
<feature type="region of interest" description="Disordered" evidence="1">
    <location>
        <begin position="649"/>
        <end position="697"/>
    </location>
</feature>
<dbReference type="RefSeq" id="XP_066655664.1">
    <property type="nucleotide sequence ID" value="XM_066803088.1"/>
</dbReference>
<proteinExistence type="predicted"/>
<evidence type="ECO:0000313" key="5">
    <source>
        <dbReference type="Proteomes" id="UP001360953"/>
    </source>
</evidence>
<sequence>MNIAFAASSIYNFQMDSYTGQYFAGNCSSVKVANRWIHLGINVLSSLLLLSSNYCAQILMAPTREEVDRAHARKDWFDIGVQSLRNWRRIALKRRVVCTVLMVSSGLLHLVWNSAVFSATPVSYYRIAMVTSDFEADPNPWGSLWLGDNLTPNIQEMRHNISGLDRLNKTACFDRYISGSVGMGDLIVVSSNVTMADNQSVISNASTSLLYMVTSQHGSNWILYNFWMCNRWRRLDTRLPKEWCTRDFLEPHLDEWTWKSEQYDTPAKKEYLYSWYYKIDYCLSDGDDSKEMEQSCALQFSSIVLIVVCVLNLTKVLCIIYTAHIQWQSTVTVASANDSRTQKVKKPSWTDRIVPRIVKTSWDGFSEKTKTLREDPRKLSLVTVGDAIASFLEHEDLETLDMDMASMADFIHHWPDKDHSFQFPKETVWFRSASRKKWYLTYSLISLLVIIGGPLLALELYNLANAGIAIDLASLWYQGLGSFNPFAYAIPQVVQRLPRLGQYFLSTLMANIFQVIISFLYLIYNSLITSLLLADEWNRFLTTRKALRVSTPRSLQRSSYFLSLPLKYSVPLTVLNTLLHWLVSQCVFVVASVEYVTPDFAHDHSNDAFIIGFSTIAVVLAIAVGAVMFLAPLPLAWFWRLRAPDAAAAVGRGDGDGDEGEEGSRDKRRDEEADAKAPVAHTRGTSTSSASSTNDADPVAAVITETDNITAANSSTAMLLPKGATATSSELLTPRPVKHRKSTYPMPLASTCSAAISAACHRHADDVHAHLLPVTWGFVRDDGDSDEEVEADTAVGKEKDGIAGRFCFTTARDVEWPGEEEWRSWI</sequence>
<dbReference type="PANTHER" id="PTHR35395">
    <property type="entry name" value="DUF6536 DOMAIN-CONTAINING PROTEIN"/>
    <property type="match status" value="1"/>
</dbReference>
<feature type="transmembrane region" description="Helical" evidence="2">
    <location>
        <begin position="300"/>
        <end position="321"/>
    </location>
</feature>
<keyword evidence="5" id="KW-1185">Reference proteome</keyword>
<gene>
    <name evidence="4" type="ORF">J3D65DRAFT_668157</name>
</gene>
<evidence type="ECO:0000313" key="4">
    <source>
        <dbReference type="EMBL" id="KAK7537513.1"/>
    </source>
</evidence>
<evidence type="ECO:0000256" key="2">
    <source>
        <dbReference type="SAM" id="Phobius"/>
    </source>
</evidence>
<dbReference type="Pfam" id="PF20163">
    <property type="entry name" value="DUF6536"/>
    <property type="match status" value="1"/>
</dbReference>
<evidence type="ECO:0000256" key="1">
    <source>
        <dbReference type="SAM" id="MobiDB-lite"/>
    </source>
</evidence>
<dbReference type="GeneID" id="92035994"/>
<feature type="transmembrane region" description="Helical" evidence="2">
    <location>
        <begin position="439"/>
        <end position="461"/>
    </location>
</feature>